<dbReference type="Pfam" id="PF01042">
    <property type="entry name" value="Ribonuc_L-PSP"/>
    <property type="match status" value="1"/>
</dbReference>
<dbReference type="AlphaFoldDB" id="A0A381P2M7"/>
<organism evidence="1">
    <name type="scientific">marine metagenome</name>
    <dbReference type="NCBI Taxonomy" id="408172"/>
    <lineage>
        <taxon>unclassified sequences</taxon>
        <taxon>metagenomes</taxon>
        <taxon>ecological metagenomes</taxon>
    </lineage>
</organism>
<gene>
    <name evidence="1" type="ORF">METZ01_LOCUS14050</name>
</gene>
<accession>A0A381P2M7</accession>
<dbReference type="SUPFAM" id="SSF55298">
    <property type="entry name" value="YjgF-like"/>
    <property type="match status" value="1"/>
</dbReference>
<dbReference type="CDD" id="cd00448">
    <property type="entry name" value="YjgF_YER057c_UK114_family"/>
    <property type="match status" value="1"/>
</dbReference>
<dbReference type="InterPro" id="IPR006175">
    <property type="entry name" value="YjgF/YER057c/UK114"/>
</dbReference>
<dbReference type="EMBL" id="UINC01000787">
    <property type="protein sequence ID" value="SUZ61196.1"/>
    <property type="molecule type" value="Genomic_DNA"/>
</dbReference>
<dbReference type="InterPro" id="IPR035959">
    <property type="entry name" value="RutC-like_sf"/>
</dbReference>
<reference evidence="1" key="1">
    <citation type="submission" date="2018-05" db="EMBL/GenBank/DDBJ databases">
        <authorList>
            <person name="Lanie J.A."/>
            <person name="Ng W.-L."/>
            <person name="Kazmierczak K.M."/>
            <person name="Andrzejewski T.M."/>
            <person name="Davidsen T.M."/>
            <person name="Wayne K.J."/>
            <person name="Tettelin H."/>
            <person name="Glass J.I."/>
            <person name="Rusch D."/>
            <person name="Podicherti R."/>
            <person name="Tsui H.-C.T."/>
            <person name="Winkler M.E."/>
        </authorList>
    </citation>
    <scope>NUCLEOTIDE SEQUENCE</scope>
</reference>
<sequence length="142" mass="15736">MARKIEVIHTADRDSSMNLPYAPTIKVTGGSLLFLAGVTAAKVYHNHPHIESEFDHIPEGVSEQTRMALENVRKGLEAGGGTFSDIVQVTRFLTDIDQQDELNQVWWEYFGDHRPGTATIEVSRLAAHPKLKLELSAIAVVD</sequence>
<dbReference type="Gene3D" id="3.30.1330.40">
    <property type="entry name" value="RutC-like"/>
    <property type="match status" value="1"/>
</dbReference>
<dbReference type="GO" id="GO:0005829">
    <property type="term" value="C:cytosol"/>
    <property type="evidence" value="ECO:0007669"/>
    <property type="project" value="TreeGrafter"/>
</dbReference>
<proteinExistence type="predicted"/>
<name>A0A381P2M7_9ZZZZ</name>
<protein>
    <submittedName>
        <fullName evidence="1">Uncharacterized protein</fullName>
    </submittedName>
</protein>
<dbReference type="GO" id="GO:0019239">
    <property type="term" value="F:deaminase activity"/>
    <property type="evidence" value="ECO:0007669"/>
    <property type="project" value="TreeGrafter"/>
</dbReference>
<dbReference type="PANTHER" id="PTHR11803">
    <property type="entry name" value="2-IMINOBUTANOATE/2-IMINOPROPANOATE DEAMINASE RIDA"/>
    <property type="match status" value="1"/>
</dbReference>
<evidence type="ECO:0000313" key="1">
    <source>
        <dbReference type="EMBL" id="SUZ61196.1"/>
    </source>
</evidence>
<dbReference type="PANTHER" id="PTHR11803:SF44">
    <property type="entry name" value="RUTC FAMILY PROTEIN YJGH"/>
    <property type="match status" value="1"/>
</dbReference>